<dbReference type="WBParaSite" id="JU765_v2.g876.t1">
    <property type="protein sequence ID" value="JU765_v2.g876.t1"/>
    <property type="gene ID" value="JU765_v2.g876"/>
</dbReference>
<proteinExistence type="predicted"/>
<accession>A0AC34RNQ0</accession>
<dbReference type="Proteomes" id="UP000887576">
    <property type="component" value="Unplaced"/>
</dbReference>
<name>A0AC34RNQ0_9BILA</name>
<organism evidence="1 2">
    <name type="scientific">Panagrolaimus sp. JU765</name>
    <dbReference type="NCBI Taxonomy" id="591449"/>
    <lineage>
        <taxon>Eukaryota</taxon>
        <taxon>Metazoa</taxon>
        <taxon>Ecdysozoa</taxon>
        <taxon>Nematoda</taxon>
        <taxon>Chromadorea</taxon>
        <taxon>Rhabditida</taxon>
        <taxon>Tylenchina</taxon>
        <taxon>Panagrolaimomorpha</taxon>
        <taxon>Panagrolaimoidea</taxon>
        <taxon>Panagrolaimidae</taxon>
        <taxon>Panagrolaimus</taxon>
    </lineage>
</organism>
<protein>
    <submittedName>
        <fullName evidence="2">Uncharacterized protein</fullName>
    </submittedName>
</protein>
<reference evidence="2" key="1">
    <citation type="submission" date="2022-11" db="UniProtKB">
        <authorList>
            <consortium name="WormBaseParasite"/>
        </authorList>
    </citation>
    <scope>IDENTIFICATION</scope>
</reference>
<evidence type="ECO:0000313" key="1">
    <source>
        <dbReference type="Proteomes" id="UP000887576"/>
    </source>
</evidence>
<evidence type="ECO:0000313" key="2">
    <source>
        <dbReference type="WBParaSite" id="JU765_v2.g876.t1"/>
    </source>
</evidence>
<sequence>MDDELLKLLATKSNKLNSLQELTLVSRFDFSIDAVEHFIKRATFADSSFFILQINATLPEVEKMVKRIIKYEVIRQRKSRFELKKIDEKIFVNMNTSVRS</sequence>